<dbReference type="SUPFAM" id="SSF55729">
    <property type="entry name" value="Acyl-CoA N-acyltransferases (Nat)"/>
    <property type="match status" value="1"/>
</dbReference>
<organism evidence="2 3">
    <name type="scientific">Salinibacillus kushneri</name>
    <dbReference type="NCBI Taxonomy" id="237682"/>
    <lineage>
        <taxon>Bacteria</taxon>
        <taxon>Bacillati</taxon>
        <taxon>Bacillota</taxon>
        <taxon>Bacilli</taxon>
        <taxon>Bacillales</taxon>
        <taxon>Bacillaceae</taxon>
        <taxon>Salinibacillus</taxon>
    </lineage>
</organism>
<dbReference type="GO" id="GO:0016747">
    <property type="term" value="F:acyltransferase activity, transferring groups other than amino-acyl groups"/>
    <property type="evidence" value="ECO:0007669"/>
    <property type="project" value="InterPro"/>
</dbReference>
<feature type="domain" description="N-acetyltransferase" evidence="1">
    <location>
        <begin position="131"/>
        <end position="263"/>
    </location>
</feature>
<dbReference type="InterPro" id="IPR000182">
    <property type="entry name" value="GNAT_dom"/>
</dbReference>
<dbReference type="OrthoDB" id="248489at2"/>
<sequence length="263" mass="30082">MIRALTEKDRDICLAFVNEKPAENLFIIGDIEAFGFQEEFQDLWGDFDEQGHLQSVLLRYRQNYIVYAPGKFDAQGIARLIDKDKRPDKIVSGISSIVEKVVPHLQQKPNQTRETYYAKCEALQEIQIPDVEVKKANINDVPRIVELHRQIADFPNRDPEGKSIIQNMEAGVSRTFYIENKDHMVSSAMTTAENQFSAMVIGVCTLEGYKKRGYASACMTVLCKELLSEGKHLCLFYDNPEAGKIYKRLGFVDIGKWVMSEFR</sequence>
<accession>A0A1I0DU29</accession>
<evidence type="ECO:0000313" key="2">
    <source>
        <dbReference type="EMBL" id="SET35823.1"/>
    </source>
</evidence>
<evidence type="ECO:0000259" key="1">
    <source>
        <dbReference type="PROSITE" id="PS51186"/>
    </source>
</evidence>
<protein>
    <recommendedName>
        <fullName evidence="1">N-acetyltransferase domain-containing protein</fullName>
    </recommendedName>
</protein>
<evidence type="ECO:0000313" key="3">
    <source>
        <dbReference type="Proteomes" id="UP000199095"/>
    </source>
</evidence>
<keyword evidence="3" id="KW-1185">Reference proteome</keyword>
<gene>
    <name evidence="2" type="ORF">SAMN05421676_104159</name>
</gene>
<dbReference type="EMBL" id="FOHJ01000004">
    <property type="protein sequence ID" value="SET35823.1"/>
    <property type="molecule type" value="Genomic_DNA"/>
</dbReference>
<dbReference type="InterPro" id="IPR027365">
    <property type="entry name" value="GNAT_acetyltra_YdfB-like"/>
</dbReference>
<dbReference type="RefSeq" id="WP_093133500.1">
    <property type="nucleotide sequence ID" value="NZ_FOHJ01000004.1"/>
</dbReference>
<dbReference type="Pfam" id="PF12746">
    <property type="entry name" value="GNAT_acetyltran"/>
    <property type="match status" value="1"/>
</dbReference>
<dbReference type="Proteomes" id="UP000199095">
    <property type="component" value="Unassembled WGS sequence"/>
</dbReference>
<name>A0A1I0DU29_9BACI</name>
<proteinExistence type="predicted"/>
<reference evidence="3" key="1">
    <citation type="submission" date="2016-10" db="EMBL/GenBank/DDBJ databases">
        <authorList>
            <person name="Varghese N."/>
            <person name="Submissions S."/>
        </authorList>
    </citation>
    <scope>NUCLEOTIDE SEQUENCE [LARGE SCALE GENOMIC DNA]</scope>
    <source>
        <strain evidence="3">CGMCC 1.3566</strain>
    </source>
</reference>
<dbReference type="InterPro" id="IPR016181">
    <property type="entry name" value="Acyl_CoA_acyltransferase"/>
</dbReference>
<dbReference type="STRING" id="237682.SAMN05421676_104159"/>
<dbReference type="PROSITE" id="PS51186">
    <property type="entry name" value="GNAT"/>
    <property type="match status" value="1"/>
</dbReference>
<dbReference type="Gene3D" id="3.40.630.30">
    <property type="match status" value="1"/>
</dbReference>
<dbReference type="AlphaFoldDB" id="A0A1I0DU29"/>